<dbReference type="InterPro" id="IPR036236">
    <property type="entry name" value="Znf_C2H2_sf"/>
</dbReference>
<feature type="domain" description="C2H2-type" evidence="11">
    <location>
        <begin position="268"/>
        <end position="295"/>
    </location>
</feature>
<keyword evidence="9" id="KW-0539">Nucleus</keyword>
<dbReference type="FunFam" id="3.30.160.60:FF:000290">
    <property type="entry name" value="Zinc finger protein 697 isoform X1"/>
    <property type="match status" value="1"/>
</dbReference>
<comment type="caution">
    <text evidence="12">The sequence shown here is derived from an EMBL/GenBank/DDBJ whole genome shotgun (WGS) entry which is preliminary data.</text>
</comment>
<feature type="domain" description="C2H2-type" evidence="11">
    <location>
        <begin position="240"/>
        <end position="267"/>
    </location>
</feature>
<dbReference type="FunFam" id="3.30.160.60:FF:001450">
    <property type="entry name" value="zinc finger protein 774"/>
    <property type="match status" value="1"/>
</dbReference>
<dbReference type="PROSITE" id="PS00028">
    <property type="entry name" value="ZINC_FINGER_C2H2_1"/>
    <property type="match status" value="5"/>
</dbReference>
<dbReference type="GO" id="GO:0008270">
    <property type="term" value="F:zinc ion binding"/>
    <property type="evidence" value="ECO:0007669"/>
    <property type="project" value="UniProtKB-KW"/>
</dbReference>
<dbReference type="SMART" id="SM00355">
    <property type="entry name" value="ZnF_C2H2"/>
    <property type="match status" value="5"/>
</dbReference>
<organism evidence="12 13">
    <name type="scientific">Bugula neritina</name>
    <name type="common">Brown bryozoan</name>
    <name type="synonym">Sertularia neritina</name>
    <dbReference type="NCBI Taxonomy" id="10212"/>
    <lineage>
        <taxon>Eukaryota</taxon>
        <taxon>Metazoa</taxon>
        <taxon>Spiralia</taxon>
        <taxon>Lophotrochozoa</taxon>
        <taxon>Bryozoa</taxon>
        <taxon>Gymnolaemata</taxon>
        <taxon>Cheilostomatida</taxon>
        <taxon>Flustrina</taxon>
        <taxon>Buguloidea</taxon>
        <taxon>Bugulidae</taxon>
        <taxon>Bugula</taxon>
    </lineage>
</organism>
<evidence type="ECO:0000256" key="5">
    <source>
        <dbReference type="ARBA" id="ARBA00022833"/>
    </source>
</evidence>
<dbReference type="GO" id="GO:0000981">
    <property type="term" value="F:DNA-binding transcription factor activity, RNA polymerase II-specific"/>
    <property type="evidence" value="ECO:0007669"/>
    <property type="project" value="TreeGrafter"/>
</dbReference>
<evidence type="ECO:0000256" key="6">
    <source>
        <dbReference type="ARBA" id="ARBA00023015"/>
    </source>
</evidence>
<keyword evidence="7" id="KW-0238">DNA-binding</keyword>
<evidence type="ECO:0000259" key="11">
    <source>
        <dbReference type="PROSITE" id="PS50157"/>
    </source>
</evidence>
<dbReference type="PANTHER" id="PTHR23235:SF120">
    <property type="entry name" value="KRUPPEL-LIKE FACTOR 15"/>
    <property type="match status" value="1"/>
</dbReference>
<accession>A0A7J7K1P7</accession>
<evidence type="ECO:0000256" key="10">
    <source>
        <dbReference type="PROSITE-ProRule" id="PRU00042"/>
    </source>
</evidence>
<evidence type="ECO:0000313" key="12">
    <source>
        <dbReference type="EMBL" id="KAF6031516.1"/>
    </source>
</evidence>
<keyword evidence="6" id="KW-0805">Transcription regulation</keyword>
<feature type="domain" description="C2H2-type" evidence="11">
    <location>
        <begin position="212"/>
        <end position="239"/>
    </location>
</feature>
<sequence length="366" mass="41513">MQTFHQTQNPAAAAAAANCYYRQKLMNDLKTPNKKSDFSSEIDDLWHNKYYASPTPTLPMHHFPHVDSSKQYHSIPQSGQNNMNCHSSLQLHEYNQPVKQPSYYHHAHLSNGASHSNCASSSAVLQWQHNIHTQTANHQLQQRLSHQQFTSHVNHEQLLPAAATNSKFTDMFIRNHQNQSNYLLTLNENPTPWYHLSAPNKEENSQSPVSKNICPLCGKSYARPSTLKTHMRIHSGERPFRCKVCNKSFSQAANLTAHLRVHSGEKPFACSICHKMFSQSSSVTTHMRTHSGDRPYKCPVCRKGFSDSSTLTKHLRIHSGEKPYQCNMCSMSFSQSGNLNRHMKVHELPHRPESNASSTPPRASPN</sequence>
<dbReference type="FunFam" id="3.30.160.60:FF:000621">
    <property type="entry name" value="FLT3-interacting zinc finger 1"/>
    <property type="match status" value="1"/>
</dbReference>
<keyword evidence="4 10" id="KW-0863">Zinc-finger</keyword>
<feature type="domain" description="C2H2-type" evidence="11">
    <location>
        <begin position="324"/>
        <end position="346"/>
    </location>
</feature>
<dbReference type="Pfam" id="PF00096">
    <property type="entry name" value="zf-C2H2"/>
    <property type="match status" value="5"/>
</dbReference>
<protein>
    <submittedName>
        <fullName evidence="12">Gl</fullName>
    </submittedName>
</protein>
<evidence type="ECO:0000256" key="1">
    <source>
        <dbReference type="ARBA" id="ARBA00004123"/>
    </source>
</evidence>
<keyword evidence="8" id="KW-0804">Transcription</keyword>
<keyword evidence="13" id="KW-1185">Reference proteome</keyword>
<keyword evidence="5" id="KW-0862">Zinc</keyword>
<reference evidence="12" key="1">
    <citation type="submission" date="2020-06" db="EMBL/GenBank/DDBJ databases">
        <title>Draft genome of Bugula neritina, a colonial animal packing powerful symbionts and potential medicines.</title>
        <authorList>
            <person name="Rayko M."/>
        </authorList>
    </citation>
    <scope>NUCLEOTIDE SEQUENCE [LARGE SCALE GENOMIC DNA]</scope>
    <source>
        <strain evidence="12">Kwan_BN1</strain>
    </source>
</reference>
<dbReference type="PANTHER" id="PTHR23235">
    <property type="entry name" value="KRUEPPEL-LIKE TRANSCRIPTION FACTOR"/>
    <property type="match status" value="1"/>
</dbReference>
<evidence type="ECO:0000256" key="8">
    <source>
        <dbReference type="ARBA" id="ARBA00023163"/>
    </source>
</evidence>
<dbReference type="EMBL" id="VXIV02001593">
    <property type="protein sequence ID" value="KAF6031516.1"/>
    <property type="molecule type" value="Genomic_DNA"/>
</dbReference>
<dbReference type="OrthoDB" id="8113227at2759"/>
<evidence type="ECO:0000256" key="4">
    <source>
        <dbReference type="ARBA" id="ARBA00022771"/>
    </source>
</evidence>
<keyword evidence="2" id="KW-0479">Metal-binding</keyword>
<dbReference type="AlphaFoldDB" id="A0A7J7K1P7"/>
<dbReference type="PROSITE" id="PS50157">
    <property type="entry name" value="ZINC_FINGER_C2H2_2"/>
    <property type="match status" value="5"/>
</dbReference>
<evidence type="ECO:0000256" key="9">
    <source>
        <dbReference type="ARBA" id="ARBA00023242"/>
    </source>
</evidence>
<feature type="domain" description="C2H2-type" evidence="11">
    <location>
        <begin position="296"/>
        <end position="323"/>
    </location>
</feature>
<name>A0A7J7K1P7_BUGNE</name>
<dbReference type="InterPro" id="IPR013087">
    <property type="entry name" value="Znf_C2H2_type"/>
</dbReference>
<dbReference type="FunFam" id="3.30.160.60:FF:002343">
    <property type="entry name" value="Zinc finger protein 33A"/>
    <property type="match status" value="1"/>
</dbReference>
<evidence type="ECO:0000256" key="7">
    <source>
        <dbReference type="ARBA" id="ARBA00023125"/>
    </source>
</evidence>
<dbReference type="GO" id="GO:0005634">
    <property type="term" value="C:nucleus"/>
    <property type="evidence" value="ECO:0007669"/>
    <property type="project" value="UniProtKB-SubCell"/>
</dbReference>
<comment type="subcellular location">
    <subcellularLocation>
        <location evidence="1">Nucleus</location>
    </subcellularLocation>
</comment>
<dbReference type="Gene3D" id="3.30.160.60">
    <property type="entry name" value="Classic Zinc Finger"/>
    <property type="match status" value="5"/>
</dbReference>
<dbReference type="Proteomes" id="UP000593567">
    <property type="component" value="Unassembled WGS sequence"/>
</dbReference>
<gene>
    <name evidence="12" type="ORF">EB796_010148</name>
</gene>
<proteinExistence type="predicted"/>
<keyword evidence="3" id="KW-0677">Repeat</keyword>
<dbReference type="GO" id="GO:0000978">
    <property type="term" value="F:RNA polymerase II cis-regulatory region sequence-specific DNA binding"/>
    <property type="evidence" value="ECO:0007669"/>
    <property type="project" value="TreeGrafter"/>
</dbReference>
<dbReference type="FunFam" id="3.30.160.60:FF:000110">
    <property type="entry name" value="Zinc finger protein-like"/>
    <property type="match status" value="1"/>
</dbReference>
<evidence type="ECO:0000313" key="13">
    <source>
        <dbReference type="Proteomes" id="UP000593567"/>
    </source>
</evidence>
<dbReference type="SUPFAM" id="SSF57667">
    <property type="entry name" value="beta-beta-alpha zinc fingers"/>
    <property type="match status" value="3"/>
</dbReference>
<evidence type="ECO:0000256" key="3">
    <source>
        <dbReference type="ARBA" id="ARBA00022737"/>
    </source>
</evidence>
<evidence type="ECO:0000256" key="2">
    <source>
        <dbReference type="ARBA" id="ARBA00022723"/>
    </source>
</evidence>